<dbReference type="AlphaFoldDB" id="E6K1V2"/>
<dbReference type="Proteomes" id="UP000004946">
    <property type="component" value="Chromosome"/>
</dbReference>
<dbReference type="EMBL" id="AEON01000002">
    <property type="protein sequence ID" value="EFT82740.1"/>
    <property type="molecule type" value="Genomic_DNA"/>
</dbReference>
<protein>
    <submittedName>
        <fullName evidence="2">Uncharacterized protein</fullName>
    </submittedName>
</protein>
<reference evidence="2 3" key="1">
    <citation type="submission" date="2010-12" db="EMBL/GenBank/DDBJ databases">
        <authorList>
            <person name="Muzny D."/>
            <person name="Qin X."/>
            <person name="Buhay C."/>
            <person name="Dugan-Rocha S."/>
            <person name="Ding Y."/>
            <person name="Chen G."/>
            <person name="Hawes A."/>
            <person name="Holder M."/>
            <person name="Jhangiani S."/>
            <person name="Johnson A."/>
            <person name="Khan Z."/>
            <person name="Li Z."/>
            <person name="Liu W."/>
            <person name="Liu X."/>
            <person name="Perez L."/>
            <person name="Shen H."/>
            <person name="Wang Q."/>
            <person name="Watt J."/>
            <person name="Xi L."/>
            <person name="Xin Y."/>
            <person name="Zhou J."/>
            <person name="Deng J."/>
            <person name="Jiang H."/>
            <person name="Liu Y."/>
            <person name="Qu J."/>
            <person name="Song X.-Z."/>
            <person name="Zhang L."/>
            <person name="Villasana D."/>
            <person name="Johnson A."/>
            <person name="Liu J."/>
            <person name="Liyanage D."/>
            <person name="Lorensuhewa L."/>
            <person name="Robinson T."/>
            <person name="Song A."/>
            <person name="Song B.-B."/>
            <person name="Dinh H."/>
            <person name="Thornton R."/>
            <person name="Coyle M."/>
            <person name="Francisco L."/>
            <person name="Jackson L."/>
            <person name="Javaid M."/>
            <person name="Korchina V."/>
            <person name="Kovar C."/>
            <person name="Mata R."/>
            <person name="Mathew T."/>
            <person name="Ngo R."/>
            <person name="Nguyen L."/>
            <person name="Nguyen N."/>
            <person name="Okwuonu G."/>
            <person name="Ongeri F."/>
            <person name="Pham C."/>
            <person name="Simmons D."/>
            <person name="Wilczek-Boney K."/>
            <person name="Hale W."/>
            <person name="Jakkamsetti A."/>
            <person name="Pham P."/>
            <person name="Ruth R."/>
            <person name="San Lucas F."/>
            <person name="Warren J."/>
            <person name="Zhang J."/>
            <person name="Zhao Z."/>
            <person name="Zhou C."/>
            <person name="Zhu D."/>
            <person name="Lee S."/>
            <person name="Bess C."/>
            <person name="Blankenburg K."/>
            <person name="Forbes L."/>
            <person name="Fu Q."/>
            <person name="Gubbala S."/>
            <person name="Hirani K."/>
            <person name="Jayaseelan J.C."/>
            <person name="Lara F."/>
            <person name="Munidasa M."/>
            <person name="Palculict T."/>
            <person name="Patil S."/>
            <person name="Pu L.-L."/>
            <person name="Saada N."/>
            <person name="Tang L."/>
            <person name="Weissenberger G."/>
            <person name="Zhu Y."/>
            <person name="Hemphill L."/>
            <person name="Shang Y."/>
            <person name="Youmans B."/>
            <person name="Ayvaz T."/>
            <person name="Ross M."/>
            <person name="Santibanez J."/>
            <person name="Aqrawi P."/>
            <person name="Gross S."/>
            <person name="Joshi V."/>
            <person name="Fowler G."/>
            <person name="Nazareth L."/>
            <person name="Reid J."/>
            <person name="Worley K."/>
            <person name="Petrosino J."/>
            <person name="Highlander S."/>
            <person name="Gibbs R."/>
        </authorList>
    </citation>
    <scope>NUCLEOTIDE SEQUENCE [LARGE SCALE GENOMIC DNA]</scope>
    <source>
        <strain evidence="2 3">DSM 10105</strain>
    </source>
</reference>
<dbReference type="PATRIC" id="fig|864564.6.peg.277"/>
<dbReference type="eggNOG" id="ENOG5032K3E">
    <property type="taxonomic scope" value="Bacteria"/>
</dbReference>
<gene>
    <name evidence="2" type="ORF">HMPREF0620_1425</name>
</gene>
<dbReference type="KEGG" id="pdo:PSDT_0250"/>
<name>E6K1V2_PARDN</name>
<evidence type="ECO:0000313" key="2">
    <source>
        <dbReference type="EMBL" id="EFT82740.1"/>
    </source>
</evidence>
<keyword evidence="3" id="KW-1185">Reference proteome</keyword>
<dbReference type="HOGENOM" id="CLU_870617_0_0_11"/>
<organism evidence="2 3">
    <name type="scientific">Parascardovia denticolens DSM 10105 = JCM 12538</name>
    <dbReference type="NCBI Taxonomy" id="864564"/>
    <lineage>
        <taxon>Bacteria</taxon>
        <taxon>Bacillati</taxon>
        <taxon>Actinomycetota</taxon>
        <taxon>Actinomycetes</taxon>
        <taxon>Bifidobacteriales</taxon>
        <taxon>Bifidobacteriaceae</taxon>
        <taxon>Parascardovia</taxon>
    </lineage>
</organism>
<comment type="caution">
    <text evidence="2">The sequence shown here is derived from an EMBL/GenBank/DDBJ whole genome shotgun (WGS) entry which is preliminary data.</text>
</comment>
<evidence type="ECO:0000313" key="3">
    <source>
        <dbReference type="Proteomes" id="UP000004946"/>
    </source>
</evidence>
<sequence length="343" mass="38034">MPERRKAPKERKALIDLEGKRMMNVLSGFGENDIAALTDEERDQLLEALVADKDLVAAAQMGEALVSLWPLKDGLQLDNDVKYNENLRVRQTREFAQVLIRAFDVTLPDAEYVYEGAEDIPGRPQEVVDALILANDVIDDVADFSQGCDPAVFHQVIERMGSSLDDSNKEALDQVISDCDQLMKDKAGQAGGSPAGGSQTGDGQTDRPAESSPDPVALMAAKFAVSLYSYTRVRQCVAAFTADNIARLVAVLFLNEFHERWSLPRLFVKHENLMIPFMHSAESWSALSQAAAVEWDRHRTDVLWDPAEAKRLAKEEDEAKSKAALAKKFEHVKDDPTKPPVEL</sequence>
<accession>E6K1V2</accession>
<feature type="compositionally biased region" description="Gly residues" evidence="1">
    <location>
        <begin position="189"/>
        <end position="200"/>
    </location>
</feature>
<proteinExistence type="predicted"/>
<feature type="region of interest" description="Disordered" evidence="1">
    <location>
        <begin position="186"/>
        <end position="213"/>
    </location>
</feature>
<evidence type="ECO:0000256" key="1">
    <source>
        <dbReference type="SAM" id="MobiDB-lite"/>
    </source>
</evidence>